<dbReference type="Proteomes" id="UP001055303">
    <property type="component" value="Unassembled WGS sequence"/>
</dbReference>
<dbReference type="AlphaFoldDB" id="A0A564G5Q3"/>
<dbReference type="Pfam" id="PF13692">
    <property type="entry name" value="Glyco_trans_1_4"/>
    <property type="match status" value="1"/>
</dbReference>
<dbReference type="SUPFAM" id="SSF53756">
    <property type="entry name" value="UDP-Glycosyltransferase/glycogen phosphorylase"/>
    <property type="match status" value="1"/>
</dbReference>
<reference evidence="2 3" key="1">
    <citation type="submission" date="2019-06" db="EMBL/GenBank/DDBJ databases">
        <authorList>
            <person name="Rodrigo-Torres L."/>
            <person name="Arahal R. D."/>
            <person name="Lucena T."/>
        </authorList>
    </citation>
    <scope>NUCLEOTIDE SEQUENCE [LARGE SCALE GENOMIC DNA]</scope>
    <source>
        <strain evidence="2 3">SW08-7</strain>
    </source>
</reference>
<organism evidence="2 3">
    <name type="scientific">Methylobacterium dankookense</name>
    <dbReference type="NCBI Taxonomy" id="560405"/>
    <lineage>
        <taxon>Bacteria</taxon>
        <taxon>Pseudomonadati</taxon>
        <taxon>Pseudomonadota</taxon>
        <taxon>Alphaproteobacteria</taxon>
        <taxon>Hyphomicrobiales</taxon>
        <taxon>Methylobacteriaceae</taxon>
        <taxon>Methylobacterium</taxon>
    </lineage>
</organism>
<sequence>MRMNEIVSTDPYPPTVLVVTPMPVFPVSAGNRVRLNATCEALHRGGFAVDLAYIQHEDQIYRRFGQHPPTDISAIVSKFQRTFLIPVEKLISLKTWCGGFPIDSWCPDEAISFVSWYFATYPETCAIIVNYVFLSRCLEFVPAGVQRIIDTHDRFSDRHLQYLPFRSEPNFFYTDKVSETTGLARADTVLAIQLQEADYFKTLVAADVRLLPPILTQPFFLKSPRWIKSLGFIGHGNDPNLFSISKFAHAWSDSWKEEFPTLFIAGEICNSLENFSLRGVRLVGYVDRVETFYEQMDIIVAPMLMGSGLKMKVAEALSMGMPVIGTRIAFEGFATRTHFHQLTGVEDCVSTLLSIYNNAESLDELTRECADLLNRYNTHSLECEAAWLATIPRRSGARPAPRISNEKTENEAIVCGSVLLTCETSLRSLTTNDPEIGILVATEKPPLHTLHDRGFTPERKRWFARLLRKNESSEDQPTTRKFLGDAGLTLSPEWVRKRVLSRTSRECIAGYFSEMPANWSSEAKLIGSNCNFTEAVAMVPSFLIKSPSPAAVFVFDALGDVHEMQLSKISPLSRPLKLRFEETGSLTPVPSAVTLLPIIDSHHATVNELPLKQILILTDDLVGRLIFLL</sequence>
<dbReference type="OrthoDB" id="7815474at2"/>
<name>A0A564G5Q3_9HYPH</name>
<evidence type="ECO:0000313" key="1">
    <source>
        <dbReference type="EMBL" id="GJD59047.1"/>
    </source>
</evidence>
<reference evidence="1" key="2">
    <citation type="journal article" date="2021" name="Front. Microbiol.">
        <title>Comprehensive Comparative Genomics and Phenotyping of Methylobacterium Species.</title>
        <authorList>
            <person name="Alessa O."/>
            <person name="Ogura Y."/>
            <person name="Fujitani Y."/>
            <person name="Takami H."/>
            <person name="Hayashi T."/>
            <person name="Sahin N."/>
            <person name="Tani A."/>
        </authorList>
    </citation>
    <scope>NUCLEOTIDE SEQUENCE</scope>
    <source>
        <strain evidence="1">DSM 22415</strain>
    </source>
</reference>
<reference evidence="1" key="3">
    <citation type="submission" date="2021-08" db="EMBL/GenBank/DDBJ databases">
        <authorList>
            <person name="Tani A."/>
            <person name="Ola A."/>
            <person name="Ogura Y."/>
            <person name="Katsura K."/>
            <person name="Hayashi T."/>
        </authorList>
    </citation>
    <scope>NUCLEOTIDE SEQUENCE</scope>
    <source>
        <strain evidence="1">DSM 22415</strain>
    </source>
</reference>
<protein>
    <recommendedName>
        <fullName evidence="5">Glycosyltransferase subfamily 4-like N-terminal domain-containing protein</fullName>
    </recommendedName>
</protein>
<proteinExistence type="predicted"/>
<dbReference type="Proteomes" id="UP000401717">
    <property type="component" value="Unassembled WGS sequence"/>
</dbReference>
<dbReference type="EMBL" id="CABFVH010000074">
    <property type="protein sequence ID" value="VUF15859.1"/>
    <property type="molecule type" value="Genomic_DNA"/>
</dbReference>
<evidence type="ECO:0008006" key="5">
    <source>
        <dbReference type="Google" id="ProtNLM"/>
    </source>
</evidence>
<evidence type="ECO:0000313" key="4">
    <source>
        <dbReference type="Proteomes" id="UP001055303"/>
    </source>
</evidence>
<dbReference type="EMBL" id="BPQI01000183">
    <property type="protein sequence ID" value="GJD59047.1"/>
    <property type="molecule type" value="Genomic_DNA"/>
</dbReference>
<accession>A0A564G5Q3</accession>
<keyword evidence="4" id="KW-1185">Reference proteome</keyword>
<evidence type="ECO:0000313" key="3">
    <source>
        <dbReference type="Proteomes" id="UP000401717"/>
    </source>
</evidence>
<evidence type="ECO:0000313" key="2">
    <source>
        <dbReference type="EMBL" id="VUF15859.1"/>
    </source>
</evidence>
<gene>
    <name evidence="1" type="ORF">IFDJLNFL_4973</name>
    <name evidence="2" type="ORF">MTDSW087_05607</name>
</gene>
<dbReference type="Gene3D" id="3.40.50.2000">
    <property type="entry name" value="Glycogen Phosphorylase B"/>
    <property type="match status" value="1"/>
</dbReference>